<comment type="caution">
    <text evidence="2">The sequence shown here is derived from an EMBL/GenBank/DDBJ whole genome shotgun (WGS) entry which is preliminary data.</text>
</comment>
<feature type="domain" description="N-acetyltransferase" evidence="1">
    <location>
        <begin position="1"/>
        <end position="136"/>
    </location>
</feature>
<dbReference type="PANTHER" id="PTHR39173:SF1">
    <property type="entry name" value="ACETYLTRANSFERASE"/>
    <property type="match status" value="1"/>
</dbReference>
<dbReference type="PANTHER" id="PTHR39173">
    <property type="entry name" value="ACETYLTRANSFERASE"/>
    <property type="match status" value="1"/>
</dbReference>
<proteinExistence type="predicted"/>
<evidence type="ECO:0000313" key="3">
    <source>
        <dbReference type="Proteomes" id="UP000342249"/>
    </source>
</evidence>
<dbReference type="Gene3D" id="3.40.630.30">
    <property type="match status" value="1"/>
</dbReference>
<dbReference type="EMBL" id="SPSF01000014">
    <property type="protein sequence ID" value="MPQ61255.1"/>
    <property type="molecule type" value="Genomic_DNA"/>
</dbReference>
<dbReference type="PROSITE" id="PS51186">
    <property type="entry name" value="GNAT"/>
    <property type="match status" value="1"/>
</dbReference>
<dbReference type="AlphaFoldDB" id="A0A5N7IXP8"/>
<evidence type="ECO:0000313" key="2">
    <source>
        <dbReference type="EMBL" id="MPQ61255.1"/>
    </source>
</evidence>
<dbReference type="RefSeq" id="WP_152750591.1">
    <property type="nucleotide sequence ID" value="NZ_SPSE01000015.1"/>
</dbReference>
<dbReference type="CDD" id="cd04301">
    <property type="entry name" value="NAT_SF"/>
    <property type="match status" value="1"/>
</dbReference>
<dbReference type="SUPFAM" id="SSF55729">
    <property type="entry name" value="Acyl-CoA N-acyltransferases (Nat)"/>
    <property type="match status" value="1"/>
</dbReference>
<keyword evidence="2" id="KW-0808">Transferase</keyword>
<accession>A0A5N7IXP8</accession>
<name>A0A5N7IXP8_9CLOT</name>
<protein>
    <submittedName>
        <fullName evidence="2">GNAT family N-acetyltransferase</fullName>
    </submittedName>
</protein>
<gene>
    <name evidence="2" type="ORF">E4V82_03920</name>
</gene>
<dbReference type="Pfam" id="PF13302">
    <property type="entry name" value="Acetyltransf_3"/>
    <property type="match status" value="1"/>
</dbReference>
<dbReference type="InterPro" id="IPR000182">
    <property type="entry name" value="GNAT_dom"/>
</dbReference>
<dbReference type="GO" id="GO:0016747">
    <property type="term" value="F:acyltransferase activity, transferring groups other than amino-acyl groups"/>
    <property type="evidence" value="ECO:0007669"/>
    <property type="project" value="InterPro"/>
</dbReference>
<dbReference type="InterPro" id="IPR016181">
    <property type="entry name" value="Acyl_CoA_acyltransferase"/>
</dbReference>
<dbReference type="Proteomes" id="UP000342249">
    <property type="component" value="Unassembled WGS sequence"/>
</dbReference>
<reference evidence="2 3" key="1">
    <citation type="journal article" date="2019" name="Lett. Appl. Microbiol.">
        <title>A case of 'blown pack' spoilage of vacuum-packaged pork likely associated with Clostridium estertheticum in Canada.</title>
        <authorList>
            <person name="Zhang P."/>
            <person name="Ward P."/>
            <person name="McMullen L.M."/>
            <person name="Yang X."/>
        </authorList>
    </citation>
    <scope>NUCLEOTIDE SEQUENCE [LARGE SCALE GENOMIC DNA]</scope>
    <source>
        <strain evidence="2 3">MA19</strain>
    </source>
</reference>
<sequence>MWDNMDSYPEWLEMVSKNADVETYNQGWVLTDTFFAMRQSDKKIIGIIDFRHSLNEFLKDFGHIGYSVCPLERRNGYATEMLRQVLAIAKEQGLPEVFLSYMKGNVPSRKTILNNGGEYLRDFTFNNEVGEVFSIVL</sequence>
<organism evidence="2 3">
    <name type="scientific">Clostridium estertheticum</name>
    <dbReference type="NCBI Taxonomy" id="238834"/>
    <lineage>
        <taxon>Bacteria</taxon>
        <taxon>Bacillati</taxon>
        <taxon>Bacillota</taxon>
        <taxon>Clostridia</taxon>
        <taxon>Eubacteriales</taxon>
        <taxon>Clostridiaceae</taxon>
        <taxon>Clostridium</taxon>
    </lineage>
</organism>
<evidence type="ECO:0000259" key="1">
    <source>
        <dbReference type="PROSITE" id="PS51186"/>
    </source>
</evidence>